<reference evidence="6 7" key="1">
    <citation type="journal article" date="2015" name="Infect. Genet. Evol.">
        <title>Genomic sequences of six botulinum neurotoxin-producing strains representing three clostridial species illustrate the mobility and diversity of botulinum neurotoxin genes.</title>
        <authorList>
            <person name="Smith T.J."/>
            <person name="Hill K.K."/>
            <person name="Xie G."/>
            <person name="Foley B.T."/>
            <person name="Williamson C.H."/>
            <person name="Foster J.T."/>
            <person name="Johnson S.L."/>
            <person name="Chertkov O."/>
            <person name="Teshima H."/>
            <person name="Gibbons H.S."/>
            <person name="Johnsky L.A."/>
            <person name="Karavis M.A."/>
            <person name="Smith L.A."/>
        </authorList>
    </citation>
    <scope>NUCLEOTIDE SEQUENCE [LARGE SCALE GENOMIC DNA]</scope>
    <source>
        <strain evidence="6 7">CDC 2741</strain>
    </source>
</reference>
<dbReference type="PANTHER" id="PTHR10146:SF14">
    <property type="entry name" value="PYRIDOXAL PHOSPHATE HOMEOSTASIS PROTEIN"/>
    <property type="match status" value="1"/>
</dbReference>
<dbReference type="AlphaFoldDB" id="A0A0C1U3A3"/>
<comment type="caution">
    <text evidence="6">The sequence shown here is derived from an EMBL/GenBank/DDBJ whole genome shotgun (WGS) entry which is preliminary data.</text>
</comment>
<feature type="domain" description="Alanine racemase N-terminal" evidence="5">
    <location>
        <begin position="3"/>
        <end position="216"/>
    </location>
</feature>
<dbReference type="NCBIfam" id="TIGR00044">
    <property type="entry name" value="YggS family pyridoxal phosphate-dependent enzyme"/>
    <property type="match status" value="1"/>
</dbReference>
<organism evidence="6 7">
    <name type="scientific">Clostridium argentinense CDC 2741</name>
    <dbReference type="NCBI Taxonomy" id="1418104"/>
    <lineage>
        <taxon>Bacteria</taxon>
        <taxon>Bacillati</taxon>
        <taxon>Bacillota</taxon>
        <taxon>Clostridia</taxon>
        <taxon>Eubacteriales</taxon>
        <taxon>Clostridiaceae</taxon>
        <taxon>Clostridium</taxon>
    </lineage>
</organism>
<comment type="cofactor">
    <cofactor evidence="3">
        <name>pyridoxal 5'-phosphate</name>
        <dbReference type="ChEBI" id="CHEBI:597326"/>
    </cofactor>
</comment>
<protein>
    <recommendedName>
        <fullName evidence="2">Pyridoxal phosphate homeostasis protein</fullName>
        <shortName evidence="2">PLP homeostasis protein</shortName>
    </recommendedName>
</protein>
<dbReference type="InterPro" id="IPR001608">
    <property type="entry name" value="Ala_racemase_N"/>
</dbReference>
<evidence type="ECO:0000256" key="3">
    <source>
        <dbReference type="PIRSR" id="PIRSR004848-1"/>
    </source>
</evidence>
<evidence type="ECO:0000256" key="2">
    <source>
        <dbReference type="HAMAP-Rule" id="MF_02087"/>
    </source>
</evidence>
<evidence type="ECO:0000256" key="4">
    <source>
        <dbReference type="RuleBase" id="RU004514"/>
    </source>
</evidence>
<evidence type="ECO:0000313" key="7">
    <source>
        <dbReference type="Proteomes" id="UP000031366"/>
    </source>
</evidence>
<keyword evidence="7" id="KW-1185">Reference proteome</keyword>
<dbReference type="PANTHER" id="PTHR10146">
    <property type="entry name" value="PROLINE SYNTHETASE CO-TRANSCRIBED BACTERIAL HOMOLOG PROTEIN"/>
    <property type="match status" value="1"/>
</dbReference>
<comment type="function">
    <text evidence="2">Pyridoxal 5'-phosphate (PLP)-binding protein, which is involved in PLP homeostasis.</text>
</comment>
<dbReference type="PIRSF" id="PIRSF004848">
    <property type="entry name" value="YBL036c_PLPDEIII"/>
    <property type="match status" value="1"/>
</dbReference>
<dbReference type="GO" id="GO:0030170">
    <property type="term" value="F:pyridoxal phosphate binding"/>
    <property type="evidence" value="ECO:0007669"/>
    <property type="project" value="UniProtKB-UniRule"/>
</dbReference>
<dbReference type="HAMAP" id="MF_02087">
    <property type="entry name" value="PLP_homeostasis"/>
    <property type="match status" value="1"/>
</dbReference>
<comment type="similarity">
    <text evidence="2 4">Belongs to the pyridoxal phosphate-binding protein YggS/PROSC family.</text>
</comment>
<dbReference type="InterPro" id="IPR011078">
    <property type="entry name" value="PyrdxlP_homeostasis"/>
</dbReference>
<evidence type="ECO:0000256" key="1">
    <source>
        <dbReference type="ARBA" id="ARBA00022898"/>
    </source>
</evidence>
<sequence length="219" mass="24937">MSIGHNYEAVMNKISKEITLISVSKTKPVEDLVEAYDAGARDFGENKVQELDMKYEQLPKDIRWHLIGHLQRNKVKYLVGKVHLIHSLDSVRLAEEIEKQFSAKNEIANVLIQINIGKEASKTGVKIEELEDLLNICESCSSIKVKGLMATIPIGNEESCRYYFSEMKKIFDNLSKRSFKNISMEILSMGMTHDYEIAIEEGSNMIRVGEGIFGKRQYS</sequence>
<keyword evidence="1 2" id="KW-0663">Pyridoxal phosphate</keyword>
<dbReference type="OrthoDB" id="9804072at2"/>
<proteinExistence type="inferred from homology"/>
<dbReference type="RefSeq" id="WP_039632601.1">
    <property type="nucleotide sequence ID" value="NZ_AYSO01000015.1"/>
</dbReference>
<name>A0A0C1U3A3_9CLOT</name>
<dbReference type="CDD" id="cd00635">
    <property type="entry name" value="PLPDE_III_YBL036c_like"/>
    <property type="match status" value="1"/>
</dbReference>
<dbReference type="STRING" id="29341.RSJ17_12540"/>
<evidence type="ECO:0000259" key="5">
    <source>
        <dbReference type="Pfam" id="PF01168"/>
    </source>
</evidence>
<dbReference type="FunFam" id="3.20.20.10:FF:000018">
    <property type="entry name" value="Pyridoxal phosphate homeostasis protein"/>
    <property type="match status" value="1"/>
</dbReference>
<dbReference type="InterPro" id="IPR029066">
    <property type="entry name" value="PLP-binding_barrel"/>
</dbReference>
<dbReference type="EMBL" id="AYSO01000015">
    <property type="protein sequence ID" value="KIE47324.1"/>
    <property type="molecule type" value="Genomic_DNA"/>
</dbReference>
<dbReference type="SUPFAM" id="SSF51419">
    <property type="entry name" value="PLP-binding barrel"/>
    <property type="match status" value="1"/>
</dbReference>
<gene>
    <name evidence="6" type="ORF">U732_1541</name>
</gene>
<accession>A0A0C1U3A3</accession>
<feature type="modified residue" description="N6-(pyridoxal phosphate)lysine" evidence="2 3">
    <location>
        <position position="25"/>
    </location>
</feature>
<dbReference type="Proteomes" id="UP000031366">
    <property type="component" value="Unassembled WGS sequence"/>
</dbReference>
<dbReference type="Pfam" id="PF01168">
    <property type="entry name" value="Ala_racemase_N"/>
    <property type="match status" value="1"/>
</dbReference>
<evidence type="ECO:0000313" key="6">
    <source>
        <dbReference type="EMBL" id="KIE47324.1"/>
    </source>
</evidence>
<dbReference type="Gene3D" id="3.20.20.10">
    <property type="entry name" value="Alanine racemase"/>
    <property type="match status" value="1"/>
</dbReference>